<dbReference type="Gene3D" id="1.25.40.20">
    <property type="entry name" value="Ankyrin repeat-containing domain"/>
    <property type="match status" value="1"/>
</dbReference>
<keyword evidence="1" id="KW-0175">Coiled coil</keyword>
<organism evidence="4 5">
    <name type="scientific">Saprolegnia diclina (strain VS20)</name>
    <dbReference type="NCBI Taxonomy" id="1156394"/>
    <lineage>
        <taxon>Eukaryota</taxon>
        <taxon>Sar</taxon>
        <taxon>Stramenopiles</taxon>
        <taxon>Oomycota</taxon>
        <taxon>Saprolegniomycetes</taxon>
        <taxon>Saprolegniales</taxon>
        <taxon>Saprolegniaceae</taxon>
        <taxon>Saprolegnia</taxon>
    </lineage>
</organism>
<evidence type="ECO:0000259" key="3">
    <source>
        <dbReference type="PROSITE" id="PS50132"/>
    </source>
</evidence>
<dbReference type="VEuPathDB" id="FungiDB:SDRG_05074"/>
<evidence type="ECO:0000256" key="1">
    <source>
        <dbReference type="SAM" id="Coils"/>
    </source>
</evidence>
<feature type="compositionally biased region" description="Basic and acidic residues" evidence="2">
    <location>
        <begin position="152"/>
        <end position="165"/>
    </location>
</feature>
<feature type="coiled-coil region" evidence="1">
    <location>
        <begin position="1058"/>
        <end position="1085"/>
    </location>
</feature>
<feature type="compositionally biased region" description="Pro residues" evidence="2">
    <location>
        <begin position="1874"/>
        <end position="1890"/>
    </location>
</feature>
<dbReference type="Proteomes" id="UP000030762">
    <property type="component" value="Unassembled WGS sequence"/>
</dbReference>
<feature type="compositionally biased region" description="Acidic residues" evidence="2">
    <location>
        <begin position="136"/>
        <end position="151"/>
    </location>
</feature>
<feature type="region of interest" description="Disordered" evidence="2">
    <location>
        <begin position="1"/>
        <end position="40"/>
    </location>
</feature>
<feature type="compositionally biased region" description="Acidic residues" evidence="2">
    <location>
        <begin position="12"/>
        <end position="36"/>
    </location>
</feature>
<feature type="region of interest" description="Disordered" evidence="2">
    <location>
        <begin position="1872"/>
        <end position="1910"/>
    </location>
</feature>
<reference evidence="4 5" key="1">
    <citation type="submission" date="2012-04" db="EMBL/GenBank/DDBJ databases">
        <title>The Genome Sequence of Saprolegnia declina VS20.</title>
        <authorList>
            <consortium name="The Broad Institute Genome Sequencing Platform"/>
            <person name="Russ C."/>
            <person name="Nusbaum C."/>
            <person name="Tyler B."/>
            <person name="van West P."/>
            <person name="Dieguez-Uribeondo J."/>
            <person name="de Bruijn I."/>
            <person name="Tripathy S."/>
            <person name="Jiang R."/>
            <person name="Young S.K."/>
            <person name="Zeng Q."/>
            <person name="Gargeya S."/>
            <person name="Fitzgerald M."/>
            <person name="Haas B."/>
            <person name="Abouelleil A."/>
            <person name="Alvarado L."/>
            <person name="Arachchi H.M."/>
            <person name="Berlin A."/>
            <person name="Chapman S.B."/>
            <person name="Goldberg J."/>
            <person name="Griggs A."/>
            <person name="Gujja S."/>
            <person name="Hansen M."/>
            <person name="Howarth C."/>
            <person name="Imamovic A."/>
            <person name="Larimer J."/>
            <person name="McCowen C."/>
            <person name="Montmayeur A."/>
            <person name="Murphy C."/>
            <person name="Neiman D."/>
            <person name="Pearson M."/>
            <person name="Priest M."/>
            <person name="Roberts A."/>
            <person name="Saif S."/>
            <person name="Shea T."/>
            <person name="Sisk P."/>
            <person name="Sykes S."/>
            <person name="Wortman J."/>
            <person name="Nusbaum C."/>
            <person name="Birren B."/>
        </authorList>
    </citation>
    <scope>NUCLEOTIDE SEQUENCE [LARGE SCALE GENOMIC DNA]</scope>
    <source>
        <strain evidence="4 5">VS20</strain>
    </source>
</reference>
<dbReference type="InterPro" id="IPR016137">
    <property type="entry name" value="RGS"/>
</dbReference>
<dbReference type="InterPro" id="IPR036305">
    <property type="entry name" value="RGS_sf"/>
</dbReference>
<dbReference type="InterPro" id="IPR036770">
    <property type="entry name" value="Ankyrin_rpt-contain_sf"/>
</dbReference>
<name>T0QS26_SAPDV</name>
<keyword evidence="5" id="KW-1185">Reference proteome</keyword>
<proteinExistence type="predicted"/>
<feature type="region of interest" description="Disordered" evidence="2">
    <location>
        <begin position="1457"/>
        <end position="1519"/>
    </location>
</feature>
<evidence type="ECO:0000256" key="2">
    <source>
        <dbReference type="SAM" id="MobiDB-lite"/>
    </source>
</evidence>
<feature type="compositionally biased region" description="Pro residues" evidence="2">
    <location>
        <begin position="1689"/>
        <end position="1698"/>
    </location>
</feature>
<feature type="compositionally biased region" description="Polar residues" evidence="2">
    <location>
        <begin position="166"/>
        <end position="178"/>
    </location>
</feature>
<feature type="domain" description="RGS" evidence="3">
    <location>
        <begin position="2080"/>
        <end position="2168"/>
    </location>
</feature>
<dbReference type="OMA" id="RRARAYC"/>
<dbReference type="RefSeq" id="XP_008608991.1">
    <property type="nucleotide sequence ID" value="XM_008610769.1"/>
</dbReference>
<dbReference type="InParanoid" id="T0QS26"/>
<feature type="compositionally biased region" description="Low complexity" evidence="2">
    <location>
        <begin position="1495"/>
        <end position="1508"/>
    </location>
</feature>
<feature type="coiled-coil region" evidence="1">
    <location>
        <begin position="1226"/>
        <end position="1253"/>
    </location>
</feature>
<evidence type="ECO:0000313" key="4">
    <source>
        <dbReference type="EMBL" id="EQC37471.1"/>
    </source>
</evidence>
<protein>
    <recommendedName>
        <fullName evidence="3">RGS domain-containing protein</fullName>
    </recommendedName>
</protein>
<dbReference type="SUPFAM" id="SSF48097">
    <property type="entry name" value="Regulator of G-protein signaling, RGS"/>
    <property type="match status" value="1"/>
</dbReference>
<feature type="region of interest" description="Disordered" evidence="2">
    <location>
        <begin position="1676"/>
        <end position="1738"/>
    </location>
</feature>
<feature type="region of interest" description="Disordered" evidence="2">
    <location>
        <begin position="131"/>
        <end position="178"/>
    </location>
</feature>
<feature type="region of interest" description="Disordered" evidence="2">
    <location>
        <begin position="1779"/>
        <end position="1816"/>
    </location>
</feature>
<dbReference type="PROSITE" id="PS50132">
    <property type="entry name" value="RGS"/>
    <property type="match status" value="1"/>
</dbReference>
<gene>
    <name evidence="4" type="ORF">SDRG_05074</name>
</gene>
<dbReference type="eggNOG" id="ENOG502RZSD">
    <property type="taxonomic scope" value="Eukaryota"/>
</dbReference>
<dbReference type="OrthoDB" id="73967at2759"/>
<evidence type="ECO:0000313" key="5">
    <source>
        <dbReference type="Proteomes" id="UP000030762"/>
    </source>
</evidence>
<dbReference type="EMBL" id="JH767144">
    <property type="protein sequence ID" value="EQC37471.1"/>
    <property type="molecule type" value="Genomic_DNA"/>
</dbReference>
<feature type="compositionally biased region" description="Basic and acidic residues" evidence="2">
    <location>
        <begin position="1477"/>
        <end position="1491"/>
    </location>
</feature>
<accession>T0QS26</accession>
<sequence length="2185" mass="244767">MATSSRAFGELSPDDDDDRASDDESGDSIEEVDDDAPLSSARHSVVSDVDSIAAMTVNALQIPDTSAARCRQTRQRKRRTSAQVRRIMGWYPTPVIERTVASEQAKVESLREAISQTKSMELQQLVARLNGRVNDDANDDTNDGANDDDYDGEGRGKNEHRDTSEGRGSTPNLDQSDMVSDNQLLELARTATALERHVTALERAYRGEHVYSSASTVNFSLPSAGAFNFSPGTALPTSLASELATPAPPVEVHRVFSKQLVDLYESVGAIHVPDDDSCERDRFLERHRFARRGHASARVLQATYRMSRCRRKFLAWRHRRRQKLRIALAAWLHLRHVEGFARRNACRRVFREWADEVECTLKLRMIELKLLQQSSTKVASVSNLVKNLFLTTTDDLSTTTNDYRKAPDYSYMFVNKAFAAVQDKSKDAVTVSRIASIRAEMRTARDAVAKQYVHTLFLKWRAYHEDHKRTSVNAQLCLRRAMRVAFLRRPKWLGERVQVVFEMWARYTLFQKHKRACMDVPRFPTPLAQWDLWVIEYKARQLRKLAAHARGPIMWMTRFFRLLRAYCYLSKAKKAENRRARAYCSRRHLGLVFAKWHALTLLNLETRGSLKKALFAWQTYTAMRSDCRVPKRKMQLRTRDTRMHKAWEGWKETQSRRSILSLDRRTRLLQPSMYPRVLNALYHWAQITSQDAKSHLFHRWASRVYRRKALVKLWTEATRLHGRVLLQATFTAWRRHLAGTAADDQSLTADPVAIDALLESALPFMFVSDAHDSYGDTPADVVLSELHAFHVLVRDGQLSEVESQLLEDPRLASAREPVLGNNALHIAAQAQPKHQEWTTHRQVLRLLVQAGASPFARNLVGDSALSLVSDPDVRHYLRATGYGFHSPSQTACDTSRIDTRVLWHLLLRIGIEHHRGDRALGDADVGTWHTVDLTRPLPSTKWDPPPAEIRRRSFLYILANKLLQRPVVEAAEANAPGLLQEKYLAMHHQLLRDREIVPDSCKLECFEMPELCVDVSPVHAIMPAFHTSFYYGKDLARTTEHNLRVDLVGPLLGKRPPLDAIADQVEKLAGLARAAEAQLLQVERNNATLLPLPGAPCYGSAAEELQGVDRDVLDAMLRIYFKLQQVRMLDKASEKLPAFIALQAALPTETALLQRLDRAVDDHSRDVKKAFSVTAAAHKKLALYQNAYTSLFTTMKQAPTTAGDAVEKLVATRMQVDEALLSAHAASRQQKKKEAAQTRLETLQTIYRDLLNEQRTWTKDEFAVLDAMLVIQGSTMDALFTTFQTADGRRRALLDEITQRRPDDRLGRRNIKTTAKKLLLQLHVLHQTLAACQLLLIHDVGGRARPPSALTLTAVPITNRVDERASSTTVSPLVSQALQKHLPKRVPPPNSAIAESVLVQAYKRSMMLLFAEERRIIATDVERQDAEDAKKREVFFEASPVATMAHRTATPTDVDRMDRTRRETRLVNTPTLRRRPKAETRPNRKRLELQKARISMVSRAAASDAASSHDTEDNDDDDRHHIRSALSASDALLGEPRTIEGMQYTFGNFASRAFYDAGPSMATTETPTTDKIADDAIESIWRSHGAISSLSATTLALKTRVFESQTNAVKPVEAVAHAPLARSNSKVGRRHTTLVTQSSQSQIFDAAKMPEVQAPSVMDVVSPDLVEVTATMTLMTAPKSPETARPTAPVLPPPPSSPTPRGDDSETPTVSARSSVTEDENEEAPRTPLMLRIGMPPMTPPAPRVSISAELGLTSSDLLANLESFAIFSEALLQKQQQPKPASRIVWPPRPTLGSSASTPELDVAAPLSTASSSSEPRMRLFHELVQRDESIVKRRDPKRRWRTKRSVPRQLPALETSFSLDGRAFAALHQPPASVPAPRSPPRYIPPPSSSNNNKNEDGKDNEDDEDDEHRAHLARIELLYNPENDPGRPPLSMDPPKYTVKTLRETRPFNNPPVVDTAPALPALSNVVLCGSQLRPPPTVTPASLFPCVAPETLQQETMSNDDKSKVWAAFTAKPLPSAIQAAYAELYPGTYLTATPLRRDAITIPSSGSVPELPRPSMGGVDTAVARSLLGRKSAEICFWQAVEGFKSIRDESIRGLVLAPAKVRRKRRSIEIAHEFLTPQSPQALRWLLLEYPDVIETIERLVQGESVPATTFNELQQAVERRLATAHASNTLSDDNAPLL</sequence>
<dbReference type="GeneID" id="19945801"/>